<feature type="transmembrane region" description="Helical" evidence="2">
    <location>
        <begin position="47"/>
        <end position="67"/>
    </location>
</feature>
<evidence type="ECO:0000313" key="3">
    <source>
        <dbReference type="EMBL" id="KAJ2754762.1"/>
    </source>
</evidence>
<dbReference type="PANTHER" id="PTHR35519">
    <property type="entry name" value="MEMBRANE PROTEINS"/>
    <property type="match status" value="1"/>
</dbReference>
<feature type="compositionally biased region" description="Polar residues" evidence="1">
    <location>
        <begin position="148"/>
        <end position="163"/>
    </location>
</feature>
<evidence type="ECO:0008006" key="5">
    <source>
        <dbReference type="Google" id="ProtNLM"/>
    </source>
</evidence>
<dbReference type="PANTHER" id="PTHR35519:SF2">
    <property type="entry name" value="PH DOMAIN PROTEIN"/>
    <property type="match status" value="1"/>
</dbReference>
<sequence>MNCHGARDPREVTMADRKKALYELRKRAKHLDRKWTIGCRKPDGMTVLSIVPFVGSAMSTVLAVGYLRRINGTFYLSEKAENEMMEHIAKHALMAAIPLVGWILRRVYNVNKRNYRVLEQYITSMPLREPPQRNSASAARHRHDASSLTVRQDSAITSGTAPI</sequence>
<keyword evidence="2" id="KW-0472">Membrane</keyword>
<comment type="caution">
    <text evidence="3">The sequence shown here is derived from an EMBL/GenBank/DDBJ whole genome shotgun (WGS) entry which is preliminary data.</text>
</comment>
<name>A0A9W8H072_9FUNG</name>
<keyword evidence="2" id="KW-0812">Transmembrane</keyword>
<protein>
    <recommendedName>
        <fullName evidence="5">Transmembrane protein</fullName>
    </recommendedName>
</protein>
<reference evidence="3" key="1">
    <citation type="submission" date="2022-07" db="EMBL/GenBank/DDBJ databases">
        <title>Phylogenomic reconstructions and comparative analyses of Kickxellomycotina fungi.</title>
        <authorList>
            <person name="Reynolds N.K."/>
            <person name="Stajich J.E."/>
            <person name="Barry K."/>
            <person name="Grigoriev I.V."/>
            <person name="Crous P."/>
            <person name="Smith M.E."/>
        </authorList>
    </citation>
    <scope>NUCLEOTIDE SEQUENCE</scope>
    <source>
        <strain evidence="3">BCRC 34297</strain>
    </source>
</reference>
<dbReference type="InterPro" id="IPR025187">
    <property type="entry name" value="DUF4112"/>
</dbReference>
<evidence type="ECO:0000256" key="2">
    <source>
        <dbReference type="SAM" id="Phobius"/>
    </source>
</evidence>
<gene>
    <name evidence="3" type="ORF">GGI19_002174</name>
</gene>
<dbReference type="EMBL" id="JANBUH010000097">
    <property type="protein sequence ID" value="KAJ2754762.1"/>
    <property type="molecule type" value="Genomic_DNA"/>
</dbReference>
<evidence type="ECO:0000256" key="1">
    <source>
        <dbReference type="SAM" id="MobiDB-lite"/>
    </source>
</evidence>
<feature type="region of interest" description="Disordered" evidence="1">
    <location>
        <begin position="129"/>
        <end position="163"/>
    </location>
</feature>
<proteinExistence type="predicted"/>
<dbReference type="OrthoDB" id="2103474at2759"/>
<dbReference type="Proteomes" id="UP001140011">
    <property type="component" value="Unassembled WGS sequence"/>
</dbReference>
<organism evidence="3 4">
    <name type="scientific">Coemansia pectinata</name>
    <dbReference type="NCBI Taxonomy" id="1052879"/>
    <lineage>
        <taxon>Eukaryota</taxon>
        <taxon>Fungi</taxon>
        <taxon>Fungi incertae sedis</taxon>
        <taxon>Zoopagomycota</taxon>
        <taxon>Kickxellomycotina</taxon>
        <taxon>Kickxellomycetes</taxon>
        <taxon>Kickxellales</taxon>
        <taxon>Kickxellaceae</taxon>
        <taxon>Coemansia</taxon>
    </lineage>
</organism>
<dbReference type="Pfam" id="PF13430">
    <property type="entry name" value="DUF4112"/>
    <property type="match status" value="1"/>
</dbReference>
<dbReference type="AlphaFoldDB" id="A0A9W8H072"/>
<accession>A0A9W8H072</accession>
<feature type="transmembrane region" description="Helical" evidence="2">
    <location>
        <begin position="87"/>
        <end position="104"/>
    </location>
</feature>
<evidence type="ECO:0000313" key="4">
    <source>
        <dbReference type="Proteomes" id="UP001140011"/>
    </source>
</evidence>
<keyword evidence="2" id="KW-1133">Transmembrane helix</keyword>
<keyword evidence="4" id="KW-1185">Reference proteome</keyword>